<feature type="transmembrane region" description="Helical" evidence="6">
    <location>
        <begin position="106"/>
        <end position="129"/>
    </location>
</feature>
<feature type="transmembrane region" description="Helical" evidence="6">
    <location>
        <begin position="22"/>
        <end position="42"/>
    </location>
</feature>
<keyword evidence="3 6" id="KW-0812">Transmembrane</keyword>
<proteinExistence type="predicted"/>
<feature type="transmembrane region" description="Helical" evidence="6">
    <location>
        <begin position="280"/>
        <end position="300"/>
    </location>
</feature>
<evidence type="ECO:0000256" key="1">
    <source>
        <dbReference type="ARBA" id="ARBA00004651"/>
    </source>
</evidence>
<protein>
    <submittedName>
        <fullName evidence="7">ABC transporter permease</fullName>
    </submittedName>
</protein>
<evidence type="ECO:0000313" key="7">
    <source>
        <dbReference type="EMBL" id="MFD2758140.1"/>
    </source>
</evidence>
<reference evidence="8" key="1">
    <citation type="journal article" date="2019" name="Int. J. Syst. Evol. Microbiol.">
        <title>The Global Catalogue of Microorganisms (GCM) 10K type strain sequencing project: providing services to taxonomists for standard genome sequencing and annotation.</title>
        <authorList>
            <consortium name="The Broad Institute Genomics Platform"/>
            <consortium name="The Broad Institute Genome Sequencing Center for Infectious Disease"/>
            <person name="Wu L."/>
            <person name="Ma J."/>
        </authorList>
    </citation>
    <scope>NUCLEOTIDE SEQUENCE [LARGE SCALE GENOMIC DNA]</scope>
    <source>
        <strain evidence="8">TISTR 1514</strain>
    </source>
</reference>
<gene>
    <name evidence="7" type="ORF">ACFSW7_07090</name>
</gene>
<organism evidence="7 8">
    <name type="scientific">Gulosibacter faecalis</name>
    <dbReference type="NCBI Taxonomy" id="272240"/>
    <lineage>
        <taxon>Bacteria</taxon>
        <taxon>Bacillati</taxon>
        <taxon>Actinomycetota</taxon>
        <taxon>Actinomycetes</taxon>
        <taxon>Micrococcales</taxon>
        <taxon>Microbacteriaceae</taxon>
        <taxon>Gulosibacter</taxon>
    </lineage>
</organism>
<feature type="transmembrane region" description="Helical" evidence="6">
    <location>
        <begin position="175"/>
        <end position="195"/>
    </location>
</feature>
<dbReference type="EMBL" id="JBHUNE010000006">
    <property type="protein sequence ID" value="MFD2758140.1"/>
    <property type="molecule type" value="Genomic_DNA"/>
</dbReference>
<name>A0ABW5V0L7_9MICO</name>
<comment type="caution">
    <text evidence="7">The sequence shown here is derived from an EMBL/GenBank/DDBJ whole genome shotgun (WGS) entry which is preliminary data.</text>
</comment>
<accession>A0ABW5V0L7</accession>
<dbReference type="PANTHER" id="PTHR32196:SF72">
    <property type="entry name" value="RIBOSE IMPORT PERMEASE PROTEIN RBSC"/>
    <property type="match status" value="1"/>
</dbReference>
<dbReference type="InterPro" id="IPR001851">
    <property type="entry name" value="ABC_transp_permease"/>
</dbReference>
<keyword evidence="2" id="KW-1003">Cell membrane</keyword>
<evidence type="ECO:0000256" key="5">
    <source>
        <dbReference type="ARBA" id="ARBA00023136"/>
    </source>
</evidence>
<keyword evidence="5 6" id="KW-0472">Membrane</keyword>
<evidence type="ECO:0000313" key="8">
    <source>
        <dbReference type="Proteomes" id="UP001597492"/>
    </source>
</evidence>
<evidence type="ECO:0000256" key="3">
    <source>
        <dbReference type="ARBA" id="ARBA00022692"/>
    </source>
</evidence>
<feature type="transmembrane region" description="Helical" evidence="6">
    <location>
        <begin position="226"/>
        <end position="245"/>
    </location>
</feature>
<keyword evidence="8" id="KW-1185">Reference proteome</keyword>
<evidence type="ECO:0000256" key="4">
    <source>
        <dbReference type="ARBA" id="ARBA00022989"/>
    </source>
</evidence>
<feature type="transmembrane region" description="Helical" evidence="6">
    <location>
        <begin position="54"/>
        <end position="75"/>
    </location>
</feature>
<comment type="subcellular location">
    <subcellularLocation>
        <location evidence="1">Cell membrane</location>
        <topology evidence="1">Multi-pass membrane protein</topology>
    </subcellularLocation>
</comment>
<dbReference type="Proteomes" id="UP001597492">
    <property type="component" value="Unassembled WGS sequence"/>
</dbReference>
<dbReference type="PANTHER" id="PTHR32196">
    <property type="entry name" value="ABC TRANSPORTER PERMEASE PROTEIN YPHD-RELATED-RELATED"/>
    <property type="match status" value="1"/>
</dbReference>
<evidence type="ECO:0000256" key="6">
    <source>
        <dbReference type="SAM" id="Phobius"/>
    </source>
</evidence>
<sequence length="328" mass="32976">MTSAPPTAAAAGTKRRFSSGSLLKDAGLAIIFVALVIGLTLASPNHSFLSLNNIFLILVQTSINGILAMGMMYVIISGHIDLSVGSTVGLAGVAAALVAMPGEYPLIVPILVGLAVGVGVGLINGIGVAYGGIPSFIITLGTLTAVRGIALIVSGGAPVSGLSPEFQGLASGRVFGIPVLAIYFVVIAVIAAFVLRKTVFGRRIYALGGNPQAAAVSGINVKRLTVMPFIIAGLLAGLCGVLLASRTFTGSPTAGESYELDAIAAVVIGGVSMTGGRGKAFGVVIGALMIAVIANGLDILGINSNMQMVIKGAIIALAVLIDVKTRRD</sequence>
<keyword evidence="4 6" id="KW-1133">Transmembrane helix</keyword>
<feature type="transmembrane region" description="Helical" evidence="6">
    <location>
        <begin position="82"/>
        <end position="100"/>
    </location>
</feature>
<evidence type="ECO:0000256" key="2">
    <source>
        <dbReference type="ARBA" id="ARBA00022475"/>
    </source>
</evidence>
<dbReference type="CDD" id="cd06579">
    <property type="entry name" value="TM_PBP1_transp_AraH_like"/>
    <property type="match status" value="1"/>
</dbReference>
<dbReference type="Pfam" id="PF02653">
    <property type="entry name" value="BPD_transp_2"/>
    <property type="match status" value="1"/>
</dbReference>
<feature type="transmembrane region" description="Helical" evidence="6">
    <location>
        <begin position="136"/>
        <end position="155"/>
    </location>
</feature>